<proteinExistence type="predicted"/>
<dbReference type="InterPro" id="IPR035902">
    <property type="entry name" value="Nuc_phospho_transferase"/>
</dbReference>
<comment type="caution">
    <text evidence="3">The sequence shown here is derived from an EMBL/GenBank/DDBJ whole genome shotgun (WGS) entry which is preliminary data.</text>
</comment>
<evidence type="ECO:0000256" key="1">
    <source>
        <dbReference type="ARBA" id="ARBA00022676"/>
    </source>
</evidence>
<accession>A0A1J5PIA4</accession>
<dbReference type="Gene3D" id="3.40.1030.10">
    <property type="entry name" value="Nucleoside phosphorylase/phosphoribosyltransferase catalytic domain"/>
    <property type="match status" value="1"/>
</dbReference>
<protein>
    <submittedName>
        <fullName evidence="3">Glycosyl transferase family protein</fullName>
    </submittedName>
</protein>
<dbReference type="GO" id="GO:0016757">
    <property type="term" value="F:glycosyltransferase activity"/>
    <property type="evidence" value="ECO:0007669"/>
    <property type="project" value="UniProtKB-KW"/>
</dbReference>
<evidence type="ECO:0000256" key="2">
    <source>
        <dbReference type="ARBA" id="ARBA00022679"/>
    </source>
</evidence>
<dbReference type="AlphaFoldDB" id="A0A1J5PIA4"/>
<gene>
    <name evidence="3" type="ORF">GALL_534320</name>
</gene>
<organism evidence="3">
    <name type="scientific">mine drainage metagenome</name>
    <dbReference type="NCBI Taxonomy" id="410659"/>
    <lineage>
        <taxon>unclassified sequences</taxon>
        <taxon>metagenomes</taxon>
        <taxon>ecological metagenomes</taxon>
    </lineage>
</organism>
<reference evidence="3" key="1">
    <citation type="submission" date="2016-10" db="EMBL/GenBank/DDBJ databases">
        <title>Sequence of Gallionella enrichment culture.</title>
        <authorList>
            <person name="Poehlein A."/>
            <person name="Muehling M."/>
            <person name="Daniel R."/>
        </authorList>
    </citation>
    <scope>NUCLEOTIDE SEQUENCE</scope>
</reference>
<dbReference type="EMBL" id="MLJW01007659">
    <property type="protein sequence ID" value="OIQ65011.1"/>
    <property type="molecule type" value="Genomic_DNA"/>
</dbReference>
<keyword evidence="2 3" id="KW-0808">Transferase</keyword>
<dbReference type="SUPFAM" id="SSF52418">
    <property type="entry name" value="Nucleoside phosphorylase/phosphoribosyltransferase catalytic domain"/>
    <property type="match status" value="1"/>
</dbReference>
<name>A0A1J5PIA4_9ZZZZ</name>
<sequence>MGLRNSAHSLGKLMNPCAGPAVVVGSYTHPEYAVSMAATLELTLANALLLRGTEGEPVADARRIQAMTAIRHGHASQVQEAKTGALSVLPDLPPPDAAATAQWIQSVLAGQVPVPAPLVQQVAHIVRLCHTTRTTP</sequence>
<keyword evidence="1" id="KW-0328">Glycosyltransferase</keyword>
<evidence type="ECO:0000313" key="3">
    <source>
        <dbReference type="EMBL" id="OIQ65011.1"/>
    </source>
</evidence>